<reference evidence="8" key="1">
    <citation type="journal article" date="2019" name="Int. J. Syst. Evol. Microbiol.">
        <title>The Global Catalogue of Microorganisms (GCM) 10K type strain sequencing project: providing services to taxonomists for standard genome sequencing and annotation.</title>
        <authorList>
            <consortium name="The Broad Institute Genomics Platform"/>
            <consortium name="The Broad Institute Genome Sequencing Center for Infectious Disease"/>
            <person name="Wu L."/>
            <person name="Ma J."/>
        </authorList>
    </citation>
    <scope>NUCLEOTIDE SEQUENCE [LARGE SCALE GENOMIC DNA]</scope>
    <source>
        <strain evidence="8">JCM 17137</strain>
    </source>
</reference>
<proteinExistence type="predicted"/>
<feature type="domain" description="Helicase C-terminal" evidence="6">
    <location>
        <begin position="528"/>
        <end position="702"/>
    </location>
</feature>
<dbReference type="InterPro" id="IPR000330">
    <property type="entry name" value="SNF2_N"/>
</dbReference>
<keyword evidence="2" id="KW-0378">Hydrolase</keyword>
<feature type="domain" description="Helicase ATP-binding" evidence="5">
    <location>
        <begin position="139"/>
        <end position="324"/>
    </location>
</feature>
<dbReference type="Pfam" id="PF00176">
    <property type="entry name" value="SNF2-rel_dom"/>
    <property type="match status" value="1"/>
</dbReference>
<keyword evidence="3" id="KW-0347">Helicase</keyword>
<evidence type="ECO:0000256" key="1">
    <source>
        <dbReference type="ARBA" id="ARBA00022741"/>
    </source>
</evidence>
<dbReference type="InterPro" id="IPR057342">
    <property type="entry name" value="DEXDc_RapA"/>
</dbReference>
<dbReference type="InterPro" id="IPR014001">
    <property type="entry name" value="Helicase_ATP-bd"/>
</dbReference>
<protein>
    <submittedName>
        <fullName evidence="7">DISARM system SNF2-like helicase DrmD</fullName>
    </submittedName>
</protein>
<dbReference type="PROSITE" id="PS51194">
    <property type="entry name" value="HELICASE_CTER"/>
    <property type="match status" value="1"/>
</dbReference>
<dbReference type="Gene3D" id="3.40.50.10810">
    <property type="entry name" value="Tandem AAA-ATPase domain"/>
    <property type="match status" value="1"/>
</dbReference>
<dbReference type="InterPro" id="IPR001650">
    <property type="entry name" value="Helicase_C-like"/>
</dbReference>
<dbReference type="RefSeq" id="WP_344966653.1">
    <property type="nucleotide sequence ID" value="NZ_BAABDD010000001.1"/>
</dbReference>
<evidence type="ECO:0000259" key="6">
    <source>
        <dbReference type="PROSITE" id="PS51194"/>
    </source>
</evidence>
<sequence length="1062" mass="120461">MSIEAAPSAEPTSPPEIGQLVTVRNRVWGVSDVWAGSVVASDPHIATARPQHVVSLTSVEDDAQRDTAQVLWELEPGTQIHEVSELPGPQRGFDDPAELDAFLHAVRWGAIASADTTALQAPFRSGIEIEEYQLEPVVRALSMPRTNLLIADDVGLGKTIEAGLVMQELHLRHRARTMLIVCPAGLTRQWHDEMRDKFGLDFRIVDADLLKRLRRERGRYANPWTHYPRLIVSVDWLKRPRPMRMLREVLPEIPEYPRAFDLLVVDEVHSCAPAGSGRYAVDSQRTMAVRELAPHCEHRLFLSATPHNGYPESFSALLELLDDQRFARGVAPTREQLDRAMVRRLKRDLPKRWDGRERFPKRELGYLDVDYTPEERTTHDLLNDYAASRRRQSGHASGRHAADFVTTLLKKRLFSSPKAFAETIETHLTSMVAKDEPGPALPDEAVPRVLAPLAERLAEAAEHDTDYREAEVEAFATARRGAPPLTGEERRLLYELRDRAHQAQDRPDAKFTALRSWLDPIVFAEGGPGPAAQWSTERVIIFTEYRDTQRWLHQRLIDAGYGGRGGERVALLYGGQDTEEREHVKNVFTDDPDLGAMRILVATDAASEGINLQRHCHRLLHWEIPWNPNRLEQRNGRIDRHGQVADRVEVTHFVPRGWQTAPSGTLEDELGFLRVAAEKVDRIREDLGSAGDVIASQVEQKMLGRRSDWHETDVEIRNRAGNARLRIERDLRREVEWLSDELAGSRARLDLTPQTLEHVVRTGLRLAHRKDLTEAAPPEGVRARCFRLPELAGAWASARNDGLMHPVTGAERLVTFDPDAVVGRNDLVLLHLKHRLVDLCLTLLRRELWSDGQRLARVTARVVDSDLLRTPAVVAHGRVVITGAEGTRLHEEVLAAGGLIEQGRFSRAREDDLARWLAAASQRPVPENVRQSLAELWPELAEPLRRALRTRARQRSRSLEKTLEKRCEEEVRAIQAVLDELDTAIRAALDETPQWQQQSLFDYSEGEKDQMRRDRHALSERLADIPRQKEQEARALRRRYAEPTPRWFPAAVTFLVPASLAR</sequence>
<evidence type="ECO:0000259" key="5">
    <source>
        <dbReference type="PROSITE" id="PS51192"/>
    </source>
</evidence>
<evidence type="ECO:0000313" key="7">
    <source>
        <dbReference type="EMBL" id="GAA3726675.1"/>
    </source>
</evidence>
<dbReference type="InterPro" id="IPR038718">
    <property type="entry name" value="SNF2-like_sf"/>
</dbReference>
<dbReference type="Proteomes" id="UP001500908">
    <property type="component" value="Unassembled WGS sequence"/>
</dbReference>
<dbReference type="PANTHER" id="PTHR45766:SF6">
    <property type="entry name" value="SWI_SNF-RELATED MATRIX-ASSOCIATED ACTIN-DEPENDENT REGULATOR OF CHROMATIN SUBFAMILY A-LIKE PROTEIN 1"/>
    <property type="match status" value="1"/>
</dbReference>
<dbReference type="CDD" id="cd18011">
    <property type="entry name" value="DEXDc_RapA"/>
    <property type="match status" value="1"/>
</dbReference>
<dbReference type="SMART" id="SM00490">
    <property type="entry name" value="HELICc"/>
    <property type="match status" value="1"/>
</dbReference>
<dbReference type="SUPFAM" id="SSF52540">
    <property type="entry name" value="P-loop containing nucleoside triphosphate hydrolases"/>
    <property type="match status" value="1"/>
</dbReference>
<evidence type="ECO:0000256" key="4">
    <source>
        <dbReference type="ARBA" id="ARBA00022840"/>
    </source>
</evidence>
<dbReference type="SMART" id="SM00487">
    <property type="entry name" value="DEXDc"/>
    <property type="match status" value="1"/>
</dbReference>
<keyword evidence="4" id="KW-0067">ATP-binding</keyword>
<dbReference type="Gene3D" id="3.40.50.300">
    <property type="entry name" value="P-loop containing nucleotide triphosphate hydrolases"/>
    <property type="match status" value="1"/>
</dbReference>
<comment type="caution">
    <text evidence="7">The sequence shown here is derived from an EMBL/GenBank/DDBJ whole genome shotgun (WGS) entry which is preliminary data.</text>
</comment>
<dbReference type="InterPro" id="IPR027417">
    <property type="entry name" value="P-loop_NTPase"/>
</dbReference>
<evidence type="ECO:0000256" key="2">
    <source>
        <dbReference type="ARBA" id="ARBA00022801"/>
    </source>
</evidence>
<evidence type="ECO:0000313" key="8">
    <source>
        <dbReference type="Proteomes" id="UP001500908"/>
    </source>
</evidence>
<dbReference type="EMBL" id="BAABDD010000001">
    <property type="protein sequence ID" value="GAA3726675.1"/>
    <property type="molecule type" value="Genomic_DNA"/>
</dbReference>
<dbReference type="NCBIfam" id="NF038317">
    <property type="entry name" value="DISARM_DrmD"/>
    <property type="match status" value="1"/>
</dbReference>
<organism evidence="7 8">
    <name type="scientific">Salinactinospora qingdaonensis</name>
    <dbReference type="NCBI Taxonomy" id="702744"/>
    <lineage>
        <taxon>Bacteria</taxon>
        <taxon>Bacillati</taxon>
        <taxon>Actinomycetota</taxon>
        <taxon>Actinomycetes</taxon>
        <taxon>Streptosporangiales</taxon>
        <taxon>Nocardiopsidaceae</taxon>
        <taxon>Salinactinospora</taxon>
    </lineage>
</organism>
<dbReference type="PROSITE" id="PS51192">
    <property type="entry name" value="HELICASE_ATP_BIND_1"/>
    <property type="match status" value="1"/>
</dbReference>
<dbReference type="InterPro" id="IPR049730">
    <property type="entry name" value="SNF2/RAD54-like_C"/>
</dbReference>
<keyword evidence="1" id="KW-0547">Nucleotide-binding</keyword>
<accession>A0ABP7EWS6</accession>
<name>A0ABP7EWS6_9ACTN</name>
<evidence type="ECO:0000256" key="3">
    <source>
        <dbReference type="ARBA" id="ARBA00022806"/>
    </source>
</evidence>
<dbReference type="PANTHER" id="PTHR45766">
    <property type="entry name" value="DNA ANNEALING HELICASE AND ENDONUCLEASE ZRANB3 FAMILY MEMBER"/>
    <property type="match status" value="1"/>
</dbReference>
<dbReference type="CDD" id="cd18793">
    <property type="entry name" value="SF2_C_SNF"/>
    <property type="match status" value="1"/>
</dbReference>
<dbReference type="Pfam" id="PF00271">
    <property type="entry name" value="Helicase_C"/>
    <property type="match status" value="1"/>
</dbReference>
<gene>
    <name evidence="7" type="primary">drmD_1</name>
    <name evidence="7" type="ORF">GCM10022402_04250</name>
</gene>
<keyword evidence="8" id="KW-1185">Reference proteome</keyword>